<evidence type="ECO:0000313" key="2">
    <source>
        <dbReference type="EMBL" id="KAF2094774.1"/>
    </source>
</evidence>
<comment type="caution">
    <text evidence="2">The sequence shown here is derived from an EMBL/GenBank/DDBJ whole genome shotgun (WGS) entry which is preliminary data.</text>
</comment>
<accession>A0A9P4I9B2</accession>
<name>A0A9P4I9B2_9PEZI</name>
<dbReference type="AlphaFoldDB" id="A0A9P4I9B2"/>
<protein>
    <submittedName>
        <fullName evidence="2">SET domain-containing protein</fullName>
    </submittedName>
</protein>
<proteinExistence type="predicted"/>
<dbReference type="Gene3D" id="2.170.270.10">
    <property type="entry name" value="SET domain"/>
    <property type="match status" value="1"/>
</dbReference>
<gene>
    <name evidence="2" type="ORF">NA57DRAFT_45879</name>
</gene>
<dbReference type="InterPro" id="IPR046341">
    <property type="entry name" value="SET_dom_sf"/>
</dbReference>
<dbReference type="InterPro" id="IPR053185">
    <property type="entry name" value="SET_domain_protein"/>
</dbReference>
<dbReference type="EMBL" id="ML978133">
    <property type="protein sequence ID" value="KAF2094774.1"/>
    <property type="molecule type" value="Genomic_DNA"/>
</dbReference>
<reference evidence="2" key="1">
    <citation type="journal article" date="2020" name="Stud. Mycol.">
        <title>101 Dothideomycetes genomes: a test case for predicting lifestyles and emergence of pathogens.</title>
        <authorList>
            <person name="Haridas S."/>
            <person name="Albert R."/>
            <person name="Binder M."/>
            <person name="Bloem J."/>
            <person name="Labutti K."/>
            <person name="Salamov A."/>
            <person name="Andreopoulos B."/>
            <person name="Baker S."/>
            <person name="Barry K."/>
            <person name="Bills G."/>
            <person name="Bluhm B."/>
            <person name="Cannon C."/>
            <person name="Castanera R."/>
            <person name="Culley D."/>
            <person name="Daum C."/>
            <person name="Ezra D."/>
            <person name="Gonzalez J."/>
            <person name="Henrissat B."/>
            <person name="Kuo A."/>
            <person name="Liang C."/>
            <person name="Lipzen A."/>
            <person name="Lutzoni F."/>
            <person name="Magnuson J."/>
            <person name="Mondo S."/>
            <person name="Nolan M."/>
            <person name="Ohm R."/>
            <person name="Pangilinan J."/>
            <person name="Park H.-J."/>
            <person name="Ramirez L."/>
            <person name="Alfaro M."/>
            <person name="Sun H."/>
            <person name="Tritt A."/>
            <person name="Yoshinaga Y."/>
            <person name="Zwiers L.-H."/>
            <person name="Turgeon B."/>
            <person name="Goodwin S."/>
            <person name="Spatafora J."/>
            <person name="Crous P."/>
            <person name="Grigoriev I."/>
        </authorList>
    </citation>
    <scope>NUCLEOTIDE SEQUENCE</scope>
    <source>
        <strain evidence="2">CBS 133067</strain>
    </source>
</reference>
<dbReference type="PANTHER" id="PTHR47332">
    <property type="entry name" value="SET DOMAIN-CONTAINING PROTEIN 5"/>
    <property type="match status" value="1"/>
</dbReference>
<dbReference type="OrthoDB" id="1028014at2759"/>
<feature type="domain" description="SET" evidence="1">
    <location>
        <begin position="120"/>
        <end position="268"/>
    </location>
</feature>
<evidence type="ECO:0000313" key="3">
    <source>
        <dbReference type="Proteomes" id="UP000799772"/>
    </source>
</evidence>
<sequence>MQLGVGSCSISLLSEFLGFSPICDWREQPGLDLPTTLRIESTHRHHRVVQELEITPPWSYKPDCVESSNDIEPFCLYTSLTFADSRGVSVITTPTAAKSIEEMAAFTNKEALRGANTEPPFIYEARARPGRGIGLIANTRIYRGDRIFSHTPVLVINTKIYKAMPNSDREFLQKRGVARLPQKTREAYLALHGQFGGDLVNDIIATNAFRTELSSDGKDYLIVVPETARLNHACRPNVVSFLDPDTWTQHFHAIRDIDPNEEFYMQYINPLLVRQKRLDFLYSNCGFNCTCPRCNQPRFYTDISDSRLVVISDLFDRLSDQSVNRTATIDDAELLISLVKQEGLENILANAYLHAALECSFIGQKEKTKMYAALSIELAILLAGPKDEDVMTMQSLWDSPEEHWSWLYFANETVGGKMSTTT</sequence>
<evidence type="ECO:0000259" key="1">
    <source>
        <dbReference type="PROSITE" id="PS50280"/>
    </source>
</evidence>
<dbReference type="PANTHER" id="PTHR47332:SF6">
    <property type="entry name" value="SET DOMAIN-CONTAINING PROTEIN"/>
    <property type="match status" value="1"/>
</dbReference>
<dbReference type="PROSITE" id="PS50280">
    <property type="entry name" value="SET"/>
    <property type="match status" value="1"/>
</dbReference>
<keyword evidence="3" id="KW-1185">Reference proteome</keyword>
<dbReference type="CDD" id="cd20071">
    <property type="entry name" value="SET_SMYD"/>
    <property type="match status" value="1"/>
</dbReference>
<dbReference type="SUPFAM" id="SSF82199">
    <property type="entry name" value="SET domain"/>
    <property type="match status" value="1"/>
</dbReference>
<dbReference type="InterPro" id="IPR001214">
    <property type="entry name" value="SET_dom"/>
</dbReference>
<dbReference type="Proteomes" id="UP000799772">
    <property type="component" value="Unassembled WGS sequence"/>
</dbReference>
<organism evidence="2 3">
    <name type="scientific">Rhizodiscina lignyota</name>
    <dbReference type="NCBI Taxonomy" id="1504668"/>
    <lineage>
        <taxon>Eukaryota</taxon>
        <taxon>Fungi</taxon>
        <taxon>Dikarya</taxon>
        <taxon>Ascomycota</taxon>
        <taxon>Pezizomycotina</taxon>
        <taxon>Dothideomycetes</taxon>
        <taxon>Pleosporomycetidae</taxon>
        <taxon>Aulographales</taxon>
        <taxon>Rhizodiscinaceae</taxon>
        <taxon>Rhizodiscina</taxon>
    </lineage>
</organism>
<dbReference type="Pfam" id="PF00856">
    <property type="entry name" value="SET"/>
    <property type="match status" value="1"/>
</dbReference>